<evidence type="ECO:0000259" key="3">
    <source>
        <dbReference type="Pfam" id="PF04321"/>
    </source>
</evidence>
<comment type="function">
    <text evidence="2">Catalyzes the reduction of dTDP-6-deoxy-L-lyxo-4-hexulose to yield dTDP-L-rhamnose.</text>
</comment>
<organism evidence="4 5">
    <name type="scientific">Demequina lutea</name>
    <dbReference type="NCBI Taxonomy" id="431489"/>
    <lineage>
        <taxon>Bacteria</taxon>
        <taxon>Bacillati</taxon>
        <taxon>Actinomycetota</taxon>
        <taxon>Actinomycetes</taxon>
        <taxon>Micrococcales</taxon>
        <taxon>Demequinaceae</taxon>
        <taxon>Demequina</taxon>
    </lineage>
</organism>
<feature type="domain" description="RmlD-like substrate binding" evidence="3">
    <location>
        <begin position="7"/>
        <end position="281"/>
    </location>
</feature>
<dbReference type="EC" id="1.1.1.133" evidence="2"/>
<sequence>MNLTEARILITGANGMLATDVIDALRSAGATHLTLTDRDELDILDADAVAAAVALADLVINCAAYTAVDAAEENEDLALAINATGPANLAAACAASGSHLVHISTDYVFAGDATEPYAEDAPMAPQGAYGRTKAAGETAVRNSGADALILRTAYLYGRGGPCFPKTIAKAGKARGALTVVDDQIGQPTWTRDVAGFMLRLLEADAPAGTYHATSSGQCSWFDFAREIVASAGLGDIVAPTDSSAYAAKAPRPAWSVLGHEASVALDIEGLGDWRERWLAAADEVLEGVLD</sequence>
<comment type="similarity">
    <text evidence="1 2">Belongs to the dTDP-4-dehydrorhamnose reductase family.</text>
</comment>
<keyword evidence="5" id="KW-1185">Reference proteome</keyword>
<dbReference type="EMBL" id="JACBZO010000001">
    <property type="protein sequence ID" value="NYI40021.1"/>
    <property type="molecule type" value="Genomic_DNA"/>
</dbReference>
<dbReference type="PANTHER" id="PTHR10491:SF4">
    <property type="entry name" value="METHIONINE ADENOSYLTRANSFERASE 2 SUBUNIT BETA"/>
    <property type="match status" value="1"/>
</dbReference>
<dbReference type="Proteomes" id="UP000547973">
    <property type="component" value="Unassembled WGS sequence"/>
</dbReference>
<dbReference type="CDD" id="cd05254">
    <property type="entry name" value="dTDP_HR_like_SDR_e"/>
    <property type="match status" value="1"/>
</dbReference>
<dbReference type="GO" id="GO:0019305">
    <property type="term" value="P:dTDP-rhamnose biosynthetic process"/>
    <property type="evidence" value="ECO:0007669"/>
    <property type="project" value="UniProtKB-UniPathway"/>
</dbReference>
<dbReference type="Pfam" id="PF04321">
    <property type="entry name" value="RmlD_sub_bind"/>
    <property type="match status" value="1"/>
</dbReference>
<dbReference type="Gene3D" id="3.90.25.10">
    <property type="entry name" value="UDP-galactose 4-epimerase, domain 1"/>
    <property type="match status" value="1"/>
</dbReference>
<name>A0A7Z0CG54_9MICO</name>
<dbReference type="GO" id="GO:0005829">
    <property type="term" value="C:cytosol"/>
    <property type="evidence" value="ECO:0007669"/>
    <property type="project" value="TreeGrafter"/>
</dbReference>
<dbReference type="NCBIfam" id="TIGR01214">
    <property type="entry name" value="rmlD"/>
    <property type="match status" value="1"/>
</dbReference>
<dbReference type="AlphaFoldDB" id="A0A7Z0CG54"/>
<protein>
    <recommendedName>
        <fullName evidence="2">dTDP-4-dehydrorhamnose reductase</fullName>
        <ecNumber evidence="2">1.1.1.133</ecNumber>
    </recommendedName>
</protein>
<accession>A0A7Z0CG54</accession>
<dbReference type="InterPro" id="IPR029903">
    <property type="entry name" value="RmlD-like-bd"/>
</dbReference>
<keyword evidence="2" id="KW-0521">NADP</keyword>
<reference evidence="4 5" key="1">
    <citation type="submission" date="2020-07" db="EMBL/GenBank/DDBJ databases">
        <title>Sequencing the genomes of 1000 actinobacteria strains.</title>
        <authorList>
            <person name="Klenk H.-P."/>
        </authorList>
    </citation>
    <scope>NUCLEOTIDE SEQUENCE [LARGE SCALE GENOMIC DNA]</scope>
    <source>
        <strain evidence="4 5">DSM 19970</strain>
    </source>
</reference>
<evidence type="ECO:0000256" key="1">
    <source>
        <dbReference type="ARBA" id="ARBA00010944"/>
    </source>
</evidence>
<gene>
    <name evidence="4" type="ORF">BKA03_000140</name>
</gene>
<dbReference type="InterPro" id="IPR036291">
    <property type="entry name" value="NAD(P)-bd_dom_sf"/>
</dbReference>
<dbReference type="GO" id="GO:0008831">
    <property type="term" value="F:dTDP-4-dehydrorhamnose reductase activity"/>
    <property type="evidence" value="ECO:0007669"/>
    <property type="project" value="UniProtKB-EC"/>
</dbReference>
<comment type="caution">
    <text evidence="4">The sequence shown here is derived from an EMBL/GenBank/DDBJ whole genome shotgun (WGS) entry which is preliminary data.</text>
</comment>
<dbReference type="SUPFAM" id="SSF51735">
    <property type="entry name" value="NAD(P)-binding Rossmann-fold domains"/>
    <property type="match status" value="1"/>
</dbReference>
<keyword evidence="2 4" id="KW-0560">Oxidoreductase</keyword>
<evidence type="ECO:0000313" key="5">
    <source>
        <dbReference type="Proteomes" id="UP000547973"/>
    </source>
</evidence>
<dbReference type="Gene3D" id="3.40.50.720">
    <property type="entry name" value="NAD(P)-binding Rossmann-like Domain"/>
    <property type="match status" value="1"/>
</dbReference>
<dbReference type="UniPathway" id="UPA00124"/>
<comment type="pathway">
    <text evidence="2">Carbohydrate biosynthesis; dTDP-L-rhamnose biosynthesis.</text>
</comment>
<proteinExistence type="inferred from homology"/>
<dbReference type="RefSeq" id="WP_238579434.1">
    <property type="nucleotide sequence ID" value="NZ_BBRC01000008.1"/>
</dbReference>
<evidence type="ECO:0000256" key="2">
    <source>
        <dbReference type="RuleBase" id="RU364082"/>
    </source>
</evidence>
<dbReference type="InterPro" id="IPR005913">
    <property type="entry name" value="dTDP_dehydrorham_reduct"/>
</dbReference>
<dbReference type="PANTHER" id="PTHR10491">
    <property type="entry name" value="DTDP-4-DEHYDRORHAMNOSE REDUCTASE"/>
    <property type="match status" value="1"/>
</dbReference>
<evidence type="ECO:0000313" key="4">
    <source>
        <dbReference type="EMBL" id="NYI40021.1"/>
    </source>
</evidence>